<dbReference type="InterPro" id="IPR036691">
    <property type="entry name" value="Endo/exonu/phosph_ase_sf"/>
</dbReference>
<organism evidence="2">
    <name type="scientific">Sesamum radiatum</name>
    <name type="common">Black benniseed</name>
    <dbReference type="NCBI Taxonomy" id="300843"/>
    <lineage>
        <taxon>Eukaryota</taxon>
        <taxon>Viridiplantae</taxon>
        <taxon>Streptophyta</taxon>
        <taxon>Embryophyta</taxon>
        <taxon>Tracheophyta</taxon>
        <taxon>Spermatophyta</taxon>
        <taxon>Magnoliopsida</taxon>
        <taxon>eudicotyledons</taxon>
        <taxon>Gunneridae</taxon>
        <taxon>Pentapetalae</taxon>
        <taxon>asterids</taxon>
        <taxon>lamiids</taxon>
        <taxon>Lamiales</taxon>
        <taxon>Pedaliaceae</taxon>
        <taxon>Sesamum</taxon>
    </lineage>
</organism>
<reference evidence="2" key="1">
    <citation type="submission" date="2020-06" db="EMBL/GenBank/DDBJ databases">
        <authorList>
            <person name="Li T."/>
            <person name="Hu X."/>
            <person name="Zhang T."/>
            <person name="Song X."/>
            <person name="Zhang H."/>
            <person name="Dai N."/>
            <person name="Sheng W."/>
            <person name="Hou X."/>
            <person name="Wei L."/>
        </authorList>
    </citation>
    <scope>NUCLEOTIDE SEQUENCE</scope>
    <source>
        <strain evidence="2">G02</strain>
        <tissue evidence="2">Leaf</tissue>
    </source>
</reference>
<dbReference type="Gene3D" id="3.60.10.10">
    <property type="entry name" value="Endonuclease/exonuclease/phosphatase"/>
    <property type="match status" value="1"/>
</dbReference>
<reference evidence="2" key="2">
    <citation type="journal article" date="2024" name="Plant">
        <title>Genomic evolution and insights into agronomic trait innovations of Sesamum species.</title>
        <authorList>
            <person name="Miao H."/>
            <person name="Wang L."/>
            <person name="Qu L."/>
            <person name="Liu H."/>
            <person name="Sun Y."/>
            <person name="Le M."/>
            <person name="Wang Q."/>
            <person name="Wei S."/>
            <person name="Zheng Y."/>
            <person name="Lin W."/>
            <person name="Duan Y."/>
            <person name="Cao H."/>
            <person name="Xiong S."/>
            <person name="Wang X."/>
            <person name="Wei L."/>
            <person name="Li C."/>
            <person name="Ma Q."/>
            <person name="Ju M."/>
            <person name="Zhao R."/>
            <person name="Li G."/>
            <person name="Mu C."/>
            <person name="Tian Q."/>
            <person name="Mei H."/>
            <person name="Zhang T."/>
            <person name="Gao T."/>
            <person name="Zhang H."/>
        </authorList>
    </citation>
    <scope>NUCLEOTIDE SEQUENCE</scope>
    <source>
        <strain evidence="2">G02</strain>
    </source>
</reference>
<dbReference type="SUPFAM" id="SSF56219">
    <property type="entry name" value="DNase I-like"/>
    <property type="match status" value="1"/>
</dbReference>
<dbReference type="Pfam" id="PF03372">
    <property type="entry name" value="Exo_endo_phos"/>
    <property type="match status" value="1"/>
</dbReference>
<comment type="caution">
    <text evidence="2">The sequence shown here is derived from an EMBL/GenBank/DDBJ whole genome shotgun (WGS) entry which is preliminary data.</text>
</comment>
<protein>
    <recommendedName>
        <fullName evidence="1">Endonuclease/exonuclease/phosphatase domain-containing protein</fullName>
    </recommendedName>
</protein>
<name>A0AAW2W2Y4_SESRA</name>
<evidence type="ECO:0000313" key="2">
    <source>
        <dbReference type="EMBL" id="KAL0434672.1"/>
    </source>
</evidence>
<dbReference type="PANTHER" id="PTHR35218">
    <property type="entry name" value="RNASE H DOMAIN-CONTAINING PROTEIN"/>
    <property type="match status" value="1"/>
</dbReference>
<dbReference type="InterPro" id="IPR005135">
    <property type="entry name" value="Endo/exonuclease/phosphatase"/>
</dbReference>
<dbReference type="GO" id="GO:0003824">
    <property type="term" value="F:catalytic activity"/>
    <property type="evidence" value="ECO:0007669"/>
    <property type="project" value="InterPro"/>
</dbReference>
<evidence type="ECO:0000259" key="1">
    <source>
        <dbReference type="Pfam" id="PF03372"/>
    </source>
</evidence>
<dbReference type="PANTHER" id="PTHR35218:SF9">
    <property type="entry name" value="ENDONUCLEASE_EXONUCLEASE_PHOSPHATASE DOMAIN-CONTAINING PROTEIN"/>
    <property type="match status" value="1"/>
</dbReference>
<proteinExistence type="predicted"/>
<accession>A0AAW2W2Y4</accession>
<dbReference type="AlphaFoldDB" id="A0AAW2W2Y4"/>
<feature type="domain" description="Endonuclease/exonuclease/phosphatase" evidence="1">
    <location>
        <begin position="4"/>
        <end position="152"/>
    </location>
</feature>
<gene>
    <name evidence="2" type="ORF">Sradi_0175100</name>
</gene>
<dbReference type="EMBL" id="JACGWJ010000002">
    <property type="protein sequence ID" value="KAL0434672.1"/>
    <property type="molecule type" value="Genomic_DNA"/>
</dbReference>
<sequence>MNLLSWNCQGIGGPWTVRKIEEYLRKYQISIIFLSETKYSSRVFQFLKNKLDIFGVDVPSVGRSGGLMLLWRKDLTVQLKSYSANHIDADIYLGQGVDRWRLTGYYGEPYANRRKESWNKLIRLSRDSTTPWICLGDYNEILSHQEKLEMLDQIGRCRPSVSVI</sequence>